<evidence type="ECO:0000259" key="2">
    <source>
        <dbReference type="Pfam" id="PF09732"/>
    </source>
</evidence>
<sequence>MARQRLKELHQRFLKMKLEQIRAEQQREVQRLEKLEMEKGEHKAEVVDEKEEVEGKEVEKSEDDEELEDLREEDLEALEAYDIKRPLPFTVEEVQALDDEQRELKYEQLNDRQLLRFTLRMYESGRYSPTYGKESLAMPGIGIVNEKEDAEQLREKRKTEHDKRLGKPATLANSEADEKMMAIAKQGMNNKEESSFAVEEDIGHQKLLWSDKYRPQKPKYFNRVHTGFEWNKYNQTHYDVDNPPPKIVQGYRFNIFYPDLLDPTQTPSFTLTECEDEDFAVIRFKAGPPYEDIAFKVVNREWEVNHKHGYKCQFQNGVFQLWFYFKRYRYRR</sequence>
<dbReference type="Pfam" id="PF09732">
    <property type="entry name" value="CactinC_cactus"/>
    <property type="match status" value="1"/>
</dbReference>
<dbReference type="AlphaFoldDB" id="A0A811K1B8"/>
<dbReference type="OrthoDB" id="265955at2759"/>
<feature type="compositionally biased region" description="Basic and acidic residues" evidence="1">
    <location>
        <begin position="38"/>
        <end position="59"/>
    </location>
</feature>
<feature type="domain" description="Splicing factor Cactin C-terminal" evidence="2">
    <location>
        <begin position="209"/>
        <end position="332"/>
    </location>
</feature>
<dbReference type="PANTHER" id="PTHR21737">
    <property type="entry name" value="POLYGLUTAMINE BINDING PROTEIN 1/MARVEL MEMBRANE-ASSOCIATING DOMAIN CONTAINING 3"/>
    <property type="match status" value="1"/>
</dbReference>
<dbReference type="SMART" id="SM01050">
    <property type="entry name" value="CactinC_cactus"/>
    <property type="match status" value="1"/>
</dbReference>
<dbReference type="EMBL" id="CAJFCW020000002">
    <property type="protein sequence ID" value="CAG9089845.1"/>
    <property type="molecule type" value="Genomic_DNA"/>
</dbReference>
<name>A0A811K1B8_9BILA</name>
<comment type="caution">
    <text evidence="3">The sequence shown here is derived from an EMBL/GenBank/DDBJ whole genome shotgun (WGS) entry which is preliminary data.</text>
</comment>
<proteinExistence type="predicted"/>
<protein>
    <recommendedName>
        <fullName evidence="2">Splicing factor Cactin C-terminal domain-containing protein</fullName>
    </recommendedName>
</protein>
<dbReference type="GO" id="GO:0045292">
    <property type="term" value="P:mRNA cis splicing, via spliceosome"/>
    <property type="evidence" value="ECO:0007669"/>
    <property type="project" value="TreeGrafter"/>
</dbReference>
<keyword evidence="4" id="KW-1185">Reference proteome</keyword>
<dbReference type="Proteomes" id="UP000614601">
    <property type="component" value="Unassembled WGS sequence"/>
</dbReference>
<reference evidence="3" key="1">
    <citation type="submission" date="2020-09" db="EMBL/GenBank/DDBJ databases">
        <authorList>
            <person name="Kikuchi T."/>
        </authorList>
    </citation>
    <scope>NUCLEOTIDE SEQUENCE</scope>
    <source>
        <strain evidence="3">SH1</strain>
    </source>
</reference>
<dbReference type="PANTHER" id="PTHR21737:SF4">
    <property type="entry name" value="SPLICING FACTOR CACTIN"/>
    <property type="match status" value="1"/>
</dbReference>
<dbReference type="InterPro" id="IPR019134">
    <property type="entry name" value="Cactin_C"/>
</dbReference>
<dbReference type="GO" id="GO:0005737">
    <property type="term" value="C:cytoplasm"/>
    <property type="evidence" value="ECO:0007669"/>
    <property type="project" value="TreeGrafter"/>
</dbReference>
<gene>
    <name evidence="3" type="ORF">BOKJ2_LOCUS2808</name>
</gene>
<dbReference type="Proteomes" id="UP000783686">
    <property type="component" value="Unassembled WGS sequence"/>
</dbReference>
<dbReference type="EMBL" id="CAJFDH010000002">
    <property type="protein sequence ID" value="CAD5209680.1"/>
    <property type="molecule type" value="Genomic_DNA"/>
</dbReference>
<dbReference type="GO" id="GO:0005681">
    <property type="term" value="C:spliceosomal complex"/>
    <property type="evidence" value="ECO:0007669"/>
    <property type="project" value="TreeGrafter"/>
</dbReference>
<evidence type="ECO:0000313" key="4">
    <source>
        <dbReference type="Proteomes" id="UP000614601"/>
    </source>
</evidence>
<accession>A0A811K1B8</accession>
<organism evidence="3 4">
    <name type="scientific">Bursaphelenchus okinawaensis</name>
    <dbReference type="NCBI Taxonomy" id="465554"/>
    <lineage>
        <taxon>Eukaryota</taxon>
        <taxon>Metazoa</taxon>
        <taxon>Ecdysozoa</taxon>
        <taxon>Nematoda</taxon>
        <taxon>Chromadorea</taxon>
        <taxon>Rhabditida</taxon>
        <taxon>Tylenchina</taxon>
        <taxon>Tylenchomorpha</taxon>
        <taxon>Aphelenchoidea</taxon>
        <taxon>Aphelenchoididae</taxon>
        <taxon>Bursaphelenchus</taxon>
    </lineage>
</organism>
<evidence type="ECO:0000313" key="3">
    <source>
        <dbReference type="EMBL" id="CAD5209680.1"/>
    </source>
</evidence>
<evidence type="ECO:0000256" key="1">
    <source>
        <dbReference type="SAM" id="MobiDB-lite"/>
    </source>
</evidence>
<feature type="region of interest" description="Disordered" evidence="1">
    <location>
        <begin position="38"/>
        <end position="68"/>
    </location>
</feature>